<feature type="domain" description="HTH gntR-type" evidence="4">
    <location>
        <begin position="19"/>
        <end position="89"/>
    </location>
</feature>
<protein>
    <submittedName>
        <fullName evidence="5">FadR family transcriptional regulator</fullName>
    </submittedName>
</protein>
<dbReference type="Gene3D" id="1.10.10.10">
    <property type="entry name" value="Winged helix-like DNA-binding domain superfamily/Winged helix DNA-binding domain"/>
    <property type="match status" value="1"/>
</dbReference>
<evidence type="ECO:0000259" key="4">
    <source>
        <dbReference type="PROSITE" id="PS50949"/>
    </source>
</evidence>
<dbReference type="Gene3D" id="1.20.120.530">
    <property type="entry name" value="GntR ligand-binding domain-like"/>
    <property type="match status" value="1"/>
</dbReference>
<dbReference type="CDD" id="cd07377">
    <property type="entry name" value="WHTH_GntR"/>
    <property type="match status" value="1"/>
</dbReference>
<dbReference type="InterPro" id="IPR036388">
    <property type="entry name" value="WH-like_DNA-bd_sf"/>
</dbReference>
<dbReference type="InterPro" id="IPR036390">
    <property type="entry name" value="WH_DNA-bd_sf"/>
</dbReference>
<dbReference type="SUPFAM" id="SSF46785">
    <property type="entry name" value="Winged helix' DNA-binding domain"/>
    <property type="match status" value="1"/>
</dbReference>
<accession>A0A934MNZ1</accession>
<sequence length="253" mass="27887">MSGDHLGEPDPKIAPVHLTAAYELVVEQIRRAIDLGLFLPGQKLPPERDLAEQMSVSRSTIREAVRVLVADGILSVRRGASGGLIVNNVHTRDPEELRVYAKRKRVELNDIFDFRIVVEQATASFAAQRRGDDNLAVMRTALAAMEEAIAASSAEDDDPDPIAAFNAADTSFHMEIARASKNPHLLKSVEAIRRAMFLPVGGVFIKLRKDANAMHEPLYNAIADRDAARAAEIMAEHVQATRRAMMEFLDGKR</sequence>
<keyword evidence="1" id="KW-0805">Transcription regulation</keyword>
<dbReference type="SMART" id="SM00895">
    <property type="entry name" value="FCD"/>
    <property type="match status" value="1"/>
</dbReference>
<dbReference type="PANTHER" id="PTHR43537">
    <property type="entry name" value="TRANSCRIPTIONAL REGULATOR, GNTR FAMILY"/>
    <property type="match status" value="1"/>
</dbReference>
<organism evidence="5 6">
    <name type="scientific">Acuticoccus mangrovi</name>
    <dbReference type="NCBI Taxonomy" id="2796142"/>
    <lineage>
        <taxon>Bacteria</taxon>
        <taxon>Pseudomonadati</taxon>
        <taxon>Pseudomonadota</taxon>
        <taxon>Alphaproteobacteria</taxon>
        <taxon>Hyphomicrobiales</taxon>
        <taxon>Amorphaceae</taxon>
        <taxon>Acuticoccus</taxon>
    </lineage>
</organism>
<dbReference type="InterPro" id="IPR011711">
    <property type="entry name" value="GntR_C"/>
</dbReference>
<evidence type="ECO:0000256" key="1">
    <source>
        <dbReference type="ARBA" id="ARBA00023015"/>
    </source>
</evidence>
<dbReference type="SMART" id="SM00345">
    <property type="entry name" value="HTH_GNTR"/>
    <property type="match status" value="1"/>
</dbReference>
<proteinExistence type="predicted"/>
<dbReference type="SUPFAM" id="SSF48008">
    <property type="entry name" value="GntR ligand-binding domain-like"/>
    <property type="match status" value="1"/>
</dbReference>
<keyword evidence="3" id="KW-0804">Transcription</keyword>
<dbReference type="Pfam" id="PF07729">
    <property type="entry name" value="FCD"/>
    <property type="match status" value="1"/>
</dbReference>
<evidence type="ECO:0000313" key="5">
    <source>
        <dbReference type="EMBL" id="MBJ3778634.1"/>
    </source>
</evidence>
<dbReference type="Pfam" id="PF00392">
    <property type="entry name" value="GntR"/>
    <property type="match status" value="1"/>
</dbReference>
<dbReference type="GO" id="GO:0003677">
    <property type="term" value="F:DNA binding"/>
    <property type="evidence" value="ECO:0007669"/>
    <property type="project" value="UniProtKB-KW"/>
</dbReference>
<name>A0A934MNZ1_9HYPH</name>
<dbReference type="PROSITE" id="PS50949">
    <property type="entry name" value="HTH_GNTR"/>
    <property type="match status" value="1"/>
</dbReference>
<dbReference type="EMBL" id="JAEKJA010000033">
    <property type="protein sequence ID" value="MBJ3778634.1"/>
    <property type="molecule type" value="Genomic_DNA"/>
</dbReference>
<keyword evidence="2" id="KW-0238">DNA-binding</keyword>
<dbReference type="PANTHER" id="PTHR43537:SF5">
    <property type="entry name" value="UXU OPERON TRANSCRIPTIONAL REGULATOR"/>
    <property type="match status" value="1"/>
</dbReference>
<evidence type="ECO:0000313" key="6">
    <source>
        <dbReference type="Proteomes" id="UP000609531"/>
    </source>
</evidence>
<dbReference type="InterPro" id="IPR008920">
    <property type="entry name" value="TF_FadR/GntR_C"/>
</dbReference>
<reference evidence="5" key="1">
    <citation type="submission" date="2020-12" db="EMBL/GenBank/DDBJ databases">
        <title>Bacterial taxonomy.</title>
        <authorList>
            <person name="Pan X."/>
        </authorList>
    </citation>
    <scope>NUCLEOTIDE SEQUENCE</scope>
    <source>
        <strain evidence="5">B2012</strain>
    </source>
</reference>
<dbReference type="PRINTS" id="PR00035">
    <property type="entry name" value="HTHGNTR"/>
</dbReference>
<dbReference type="InterPro" id="IPR000524">
    <property type="entry name" value="Tscrpt_reg_HTH_GntR"/>
</dbReference>
<comment type="caution">
    <text evidence="5">The sequence shown here is derived from an EMBL/GenBank/DDBJ whole genome shotgun (WGS) entry which is preliminary data.</text>
</comment>
<dbReference type="AlphaFoldDB" id="A0A934MNZ1"/>
<evidence type="ECO:0000256" key="3">
    <source>
        <dbReference type="ARBA" id="ARBA00023163"/>
    </source>
</evidence>
<dbReference type="Proteomes" id="UP000609531">
    <property type="component" value="Unassembled WGS sequence"/>
</dbReference>
<evidence type="ECO:0000256" key="2">
    <source>
        <dbReference type="ARBA" id="ARBA00023125"/>
    </source>
</evidence>
<gene>
    <name evidence="5" type="ORF">JCR33_23235</name>
</gene>
<keyword evidence="6" id="KW-1185">Reference proteome</keyword>
<dbReference type="RefSeq" id="WP_198884538.1">
    <property type="nucleotide sequence ID" value="NZ_JAEKJA010000033.1"/>
</dbReference>
<dbReference type="GO" id="GO:0003700">
    <property type="term" value="F:DNA-binding transcription factor activity"/>
    <property type="evidence" value="ECO:0007669"/>
    <property type="project" value="InterPro"/>
</dbReference>